<organism evidence="1 2">
    <name type="scientific">Camellia lanceoleosa</name>
    <dbReference type="NCBI Taxonomy" id="1840588"/>
    <lineage>
        <taxon>Eukaryota</taxon>
        <taxon>Viridiplantae</taxon>
        <taxon>Streptophyta</taxon>
        <taxon>Embryophyta</taxon>
        <taxon>Tracheophyta</taxon>
        <taxon>Spermatophyta</taxon>
        <taxon>Magnoliopsida</taxon>
        <taxon>eudicotyledons</taxon>
        <taxon>Gunneridae</taxon>
        <taxon>Pentapetalae</taxon>
        <taxon>asterids</taxon>
        <taxon>Ericales</taxon>
        <taxon>Theaceae</taxon>
        <taxon>Camellia</taxon>
    </lineage>
</organism>
<comment type="caution">
    <text evidence="1">The sequence shown here is derived from an EMBL/GenBank/DDBJ whole genome shotgun (WGS) entry which is preliminary data.</text>
</comment>
<evidence type="ECO:0000313" key="2">
    <source>
        <dbReference type="Proteomes" id="UP001060215"/>
    </source>
</evidence>
<gene>
    <name evidence="1" type="ORF">LOK49_LG06G02412</name>
</gene>
<protein>
    <submittedName>
        <fullName evidence="1">Uncharacterized protein</fullName>
    </submittedName>
</protein>
<dbReference type="Proteomes" id="UP001060215">
    <property type="component" value="Chromosome 5"/>
</dbReference>
<name>A0ACC0HHA4_9ERIC</name>
<accession>A0ACC0HHA4</accession>
<proteinExistence type="predicted"/>
<evidence type="ECO:0000313" key="1">
    <source>
        <dbReference type="EMBL" id="KAI8012262.1"/>
    </source>
</evidence>
<sequence length="240" mass="27001">MKKLIFKQGYVEKSIVSGLQKNLMSAADNERLKIDMEVEWLGERIVGSSLTKDIIIKCSSLDHFLGIQELLQQADKSLQHFLHHRLHCQQLLQQWGAAAQQGQGLAFFHDRSSNGRDLRDRANELYKEGRVSEFMDRKLIPSAVLDQVQLCVHIGIMCTEYGPELRPTMGRVYSMLSENHCSSSTLVEEPMRDGSSLASSTARNSGLTELANNGSSSRAEIHLENEGLPKHRGLTRARRI</sequence>
<reference evidence="1 2" key="1">
    <citation type="journal article" date="2022" name="Plant J.">
        <title>Chromosome-level genome of Camellia lanceoleosa provides a valuable resource for understanding genome evolution and self-incompatibility.</title>
        <authorList>
            <person name="Gong W."/>
            <person name="Xiao S."/>
            <person name="Wang L."/>
            <person name="Liao Z."/>
            <person name="Chang Y."/>
            <person name="Mo W."/>
            <person name="Hu G."/>
            <person name="Li W."/>
            <person name="Zhao G."/>
            <person name="Zhu H."/>
            <person name="Hu X."/>
            <person name="Ji K."/>
            <person name="Xiang X."/>
            <person name="Song Q."/>
            <person name="Yuan D."/>
            <person name="Jin S."/>
            <person name="Zhang L."/>
        </authorList>
    </citation>
    <scope>NUCLEOTIDE SEQUENCE [LARGE SCALE GENOMIC DNA]</scope>
    <source>
        <strain evidence="1">SQ_2022a</strain>
    </source>
</reference>
<keyword evidence="2" id="KW-1185">Reference proteome</keyword>
<dbReference type="EMBL" id="CM045762">
    <property type="protein sequence ID" value="KAI8012262.1"/>
    <property type="molecule type" value="Genomic_DNA"/>
</dbReference>